<evidence type="ECO:0000313" key="2">
    <source>
        <dbReference type="Proteomes" id="UP001234602"/>
    </source>
</evidence>
<protein>
    <recommendedName>
        <fullName evidence="3">CGNR zinc finger domain-containing protein</fullName>
    </recommendedName>
</protein>
<dbReference type="SUPFAM" id="SSF160904">
    <property type="entry name" value="Jann2411-like"/>
    <property type="match status" value="1"/>
</dbReference>
<proteinExistence type="predicted"/>
<reference evidence="1" key="1">
    <citation type="submission" date="2023-06" db="EMBL/GenBank/DDBJ databases">
        <title>Comparative genomics of Bacillaceae isolates and their secondary metabolite potential.</title>
        <authorList>
            <person name="Song L."/>
            <person name="Nielsen L.J."/>
            <person name="Mohite O."/>
            <person name="Xu X."/>
            <person name="Weber T."/>
            <person name="Kovacs A.T."/>
        </authorList>
    </citation>
    <scope>NUCLEOTIDE SEQUENCE</scope>
    <source>
        <strain evidence="1">D8_B_37</strain>
    </source>
</reference>
<evidence type="ECO:0000313" key="1">
    <source>
        <dbReference type="EMBL" id="MDM5450876.1"/>
    </source>
</evidence>
<dbReference type="EMBL" id="JAUCEY010000006">
    <property type="protein sequence ID" value="MDM5450876.1"/>
    <property type="molecule type" value="Genomic_DNA"/>
</dbReference>
<dbReference type="AlphaFoldDB" id="A0AAW7IHZ8"/>
<accession>A0AAW7IHZ8</accession>
<gene>
    <name evidence="1" type="ORF">QUF89_01215</name>
</gene>
<comment type="caution">
    <text evidence="1">The sequence shown here is derived from an EMBL/GenBank/DDBJ whole genome shotgun (WGS) entry which is preliminary data.</text>
</comment>
<sequence>MAPGEYIRNPSTKGFKITEERYSNYLLAAIYYDLWQTINDSKNVYLCENKNCQLPFVKSGRKKYCNEACKQEAYRIRLVEKEGRKG</sequence>
<name>A0AAW7IHZ8_9BACI</name>
<dbReference type="Proteomes" id="UP001234602">
    <property type="component" value="Unassembled WGS sequence"/>
</dbReference>
<organism evidence="1 2">
    <name type="scientific">Peribacillus simplex</name>
    <dbReference type="NCBI Taxonomy" id="1478"/>
    <lineage>
        <taxon>Bacteria</taxon>
        <taxon>Bacillati</taxon>
        <taxon>Bacillota</taxon>
        <taxon>Bacilli</taxon>
        <taxon>Bacillales</taxon>
        <taxon>Bacillaceae</taxon>
        <taxon>Peribacillus</taxon>
    </lineage>
</organism>
<evidence type="ECO:0008006" key="3">
    <source>
        <dbReference type="Google" id="ProtNLM"/>
    </source>
</evidence>
<dbReference type="InterPro" id="IPR023286">
    <property type="entry name" value="ABATE_dom_sf"/>
</dbReference>
<dbReference type="RefSeq" id="WP_289319082.1">
    <property type="nucleotide sequence ID" value="NZ_JAUCEY010000006.1"/>
</dbReference>